<accession>A0A318T8L4</accession>
<proteinExistence type="predicted"/>
<protein>
    <submittedName>
        <fullName evidence="1">Uncharacterized protein</fullName>
    </submittedName>
</protein>
<organism evidence="1 2">
    <name type="scientific">Phyllobacterium leguminum</name>
    <dbReference type="NCBI Taxonomy" id="314237"/>
    <lineage>
        <taxon>Bacteria</taxon>
        <taxon>Pseudomonadati</taxon>
        <taxon>Pseudomonadota</taxon>
        <taxon>Alphaproteobacteria</taxon>
        <taxon>Hyphomicrobiales</taxon>
        <taxon>Phyllobacteriaceae</taxon>
        <taxon>Phyllobacterium</taxon>
    </lineage>
</organism>
<dbReference type="AlphaFoldDB" id="A0A318T8L4"/>
<comment type="caution">
    <text evidence="1">The sequence shown here is derived from an EMBL/GenBank/DDBJ whole genome shotgun (WGS) entry which is preliminary data.</text>
</comment>
<name>A0A318T8L4_9HYPH</name>
<evidence type="ECO:0000313" key="2">
    <source>
        <dbReference type="Proteomes" id="UP000247454"/>
    </source>
</evidence>
<gene>
    <name evidence="1" type="ORF">C7477_103159</name>
</gene>
<reference evidence="1 2" key="1">
    <citation type="submission" date="2018-06" db="EMBL/GenBank/DDBJ databases">
        <title>Genomic Encyclopedia of Type Strains, Phase III (KMG-III): the genomes of soil and plant-associated and newly described type strains.</title>
        <authorList>
            <person name="Whitman W."/>
        </authorList>
    </citation>
    <scope>NUCLEOTIDE SEQUENCE [LARGE SCALE GENOMIC DNA]</scope>
    <source>
        <strain evidence="1 2">ORS 1419</strain>
    </source>
</reference>
<keyword evidence="2" id="KW-1185">Reference proteome</keyword>
<evidence type="ECO:0000313" key="1">
    <source>
        <dbReference type="EMBL" id="PYE89651.1"/>
    </source>
</evidence>
<dbReference type="Proteomes" id="UP000247454">
    <property type="component" value="Unassembled WGS sequence"/>
</dbReference>
<dbReference type="OrthoDB" id="8857610at2"/>
<dbReference type="EMBL" id="QJTF01000003">
    <property type="protein sequence ID" value="PYE89651.1"/>
    <property type="molecule type" value="Genomic_DNA"/>
</dbReference>
<dbReference type="RefSeq" id="WP_110749135.1">
    <property type="nucleotide sequence ID" value="NZ_QJTF01000003.1"/>
</dbReference>
<sequence>MSMAWVRKYYSVPAKRGGRIEYTGGWNDKSKSRFGTIRSASSGRLRIQLDGEKHVTYFHPTWEIRYLDAEALA</sequence>